<dbReference type="GO" id="GO:0007189">
    <property type="term" value="P:adenylate cyclase-activating G protein-coupled receptor signaling pathway"/>
    <property type="evidence" value="ECO:0007669"/>
    <property type="project" value="TreeGrafter"/>
</dbReference>
<feature type="transmembrane region" description="Helical" evidence="5">
    <location>
        <begin position="209"/>
        <end position="234"/>
    </location>
</feature>
<comment type="subcellular location">
    <subcellularLocation>
        <location evidence="1">Membrane</location>
        <topology evidence="1">Multi-pass membrane protein</topology>
    </subcellularLocation>
</comment>
<evidence type="ECO:0000259" key="6">
    <source>
        <dbReference type="PROSITE" id="PS50262"/>
    </source>
</evidence>
<evidence type="ECO:0000256" key="1">
    <source>
        <dbReference type="ARBA" id="ARBA00004141"/>
    </source>
</evidence>
<evidence type="ECO:0000256" key="4">
    <source>
        <dbReference type="ARBA" id="ARBA00023136"/>
    </source>
</evidence>
<organism evidence="7 8">
    <name type="scientific">Chaetoceros tenuissimus</name>
    <dbReference type="NCBI Taxonomy" id="426638"/>
    <lineage>
        <taxon>Eukaryota</taxon>
        <taxon>Sar</taxon>
        <taxon>Stramenopiles</taxon>
        <taxon>Ochrophyta</taxon>
        <taxon>Bacillariophyta</taxon>
        <taxon>Coscinodiscophyceae</taxon>
        <taxon>Chaetocerotophycidae</taxon>
        <taxon>Chaetocerotales</taxon>
        <taxon>Chaetocerotaceae</taxon>
        <taxon>Chaetoceros</taxon>
    </lineage>
</organism>
<reference evidence="7 8" key="1">
    <citation type="journal article" date="2021" name="Sci. Rep.">
        <title>The genome of the diatom Chaetoceros tenuissimus carries an ancient integrated fragment of an extant virus.</title>
        <authorList>
            <person name="Hongo Y."/>
            <person name="Kimura K."/>
            <person name="Takaki Y."/>
            <person name="Yoshida Y."/>
            <person name="Baba S."/>
            <person name="Kobayashi G."/>
            <person name="Nagasaki K."/>
            <person name="Hano T."/>
            <person name="Tomaru Y."/>
        </authorList>
    </citation>
    <scope>NUCLEOTIDE SEQUENCE [LARGE SCALE GENOMIC DNA]</scope>
    <source>
        <strain evidence="7 8">NIES-3715</strain>
    </source>
</reference>
<dbReference type="Proteomes" id="UP001054902">
    <property type="component" value="Unassembled WGS sequence"/>
</dbReference>
<feature type="transmembrane region" description="Helical" evidence="5">
    <location>
        <begin position="59"/>
        <end position="82"/>
    </location>
</feature>
<evidence type="ECO:0000313" key="8">
    <source>
        <dbReference type="Proteomes" id="UP001054902"/>
    </source>
</evidence>
<dbReference type="InterPro" id="IPR017452">
    <property type="entry name" value="GPCR_Rhodpsn_7TM"/>
</dbReference>
<accession>A0AAD3CQC9</accession>
<name>A0AAD3CQC9_9STRA</name>
<dbReference type="PANTHER" id="PTHR23112">
    <property type="entry name" value="G PROTEIN-COUPLED RECEPTOR 157-RELATED"/>
    <property type="match status" value="1"/>
</dbReference>
<feature type="transmembrane region" description="Helical" evidence="5">
    <location>
        <begin position="288"/>
        <end position="307"/>
    </location>
</feature>
<keyword evidence="2 5" id="KW-0812">Transmembrane</keyword>
<dbReference type="GO" id="GO:0004930">
    <property type="term" value="F:G protein-coupled receptor activity"/>
    <property type="evidence" value="ECO:0007669"/>
    <property type="project" value="TreeGrafter"/>
</dbReference>
<dbReference type="Gene3D" id="1.20.1070.10">
    <property type="entry name" value="Rhodopsin 7-helix transmembrane proteins"/>
    <property type="match status" value="1"/>
</dbReference>
<feature type="transmembrane region" description="Helical" evidence="5">
    <location>
        <begin position="24"/>
        <end position="47"/>
    </location>
</feature>
<dbReference type="PANTHER" id="PTHR23112:SF0">
    <property type="entry name" value="TRANSMEMBRANE PROTEIN 116"/>
    <property type="match status" value="1"/>
</dbReference>
<dbReference type="EMBL" id="BLLK01000038">
    <property type="protein sequence ID" value="GFH50213.1"/>
    <property type="molecule type" value="Genomic_DNA"/>
</dbReference>
<dbReference type="GO" id="GO:0005886">
    <property type="term" value="C:plasma membrane"/>
    <property type="evidence" value="ECO:0007669"/>
    <property type="project" value="TreeGrafter"/>
</dbReference>
<evidence type="ECO:0000256" key="3">
    <source>
        <dbReference type="ARBA" id="ARBA00022989"/>
    </source>
</evidence>
<evidence type="ECO:0000256" key="5">
    <source>
        <dbReference type="SAM" id="Phobius"/>
    </source>
</evidence>
<comment type="caution">
    <text evidence="7">The sequence shown here is derived from an EMBL/GenBank/DDBJ whole genome shotgun (WGS) entry which is preliminary data.</text>
</comment>
<sequence>MRKYANKTVAARYSADYFYYSEEAAVMAITSGSLSTLSSLLIILIILRSRTKLTSSYHRIMLFMSISDIFASVPITLATLPMPSDVIYPFSTLAMGNMKTCSAQAFFIILGQVCAVLSNVILNLYYLLKFRYNKSDDFIKKKLEPVGYTLSVIIGLTSAAVALAFNMLNPTPYVPFCFAGSYPFDCLMDDEVECIAGKVSQKEETIFKIIYLSMIGCAFFAVLISMVLVILSVLKTRSDSKKRKEEMQRNESNAVNDVLVPERSNLANALELEQDRNLENTNSVMKVALMYIGAYLLTWIWSIIAVAAGSFSEWESIWVVLDRAKSIFNPAQGLFNLLIFVYNKVHILRKGSSETTSFYKALKIVITKPKEVPEFLIPSLDMIDLDIRTKREERKELERIHEMIDQDIAEDQRIHDEMIEQDQDLSFPNSSLGELISIDTPSIQMSAAVSSNGFQERALDKDVSLSEGLSIESSKYKLHGLYRNSSSSLSHDRIA</sequence>
<proteinExistence type="predicted"/>
<gene>
    <name evidence="7" type="ORF">CTEN210_06689</name>
</gene>
<protein>
    <recommendedName>
        <fullName evidence="6">G-protein coupled receptors family 1 profile domain-containing protein</fullName>
    </recommendedName>
</protein>
<evidence type="ECO:0000256" key="2">
    <source>
        <dbReference type="ARBA" id="ARBA00022692"/>
    </source>
</evidence>
<dbReference type="SUPFAM" id="SSF81321">
    <property type="entry name" value="Family A G protein-coupled receptor-like"/>
    <property type="match status" value="1"/>
</dbReference>
<evidence type="ECO:0000313" key="7">
    <source>
        <dbReference type="EMBL" id="GFH50213.1"/>
    </source>
</evidence>
<keyword evidence="8" id="KW-1185">Reference proteome</keyword>
<dbReference type="PROSITE" id="PS50262">
    <property type="entry name" value="G_PROTEIN_RECEP_F1_2"/>
    <property type="match status" value="1"/>
</dbReference>
<keyword evidence="4 5" id="KW-0472">Membrane</keyword>
<feature type="transmembrane region" description="Helical" evidence="5">
    <location>
        <begin position="102"/>
        <end position="126"/>
    </location>
</feature>
<feature type="transmembrane region" description="Helical" evidence="5">
    <location>
        <begin position="146"/>
        <end position="165"/>
    </location>
</feature>
<dbReference type="AlphaFoldDB" id="A0AAD3CQC9"/>
<feature type="domain" description="G-protein coupled receptors family 1 profile" evidence="6">
    <location>
        <begin position="38"/>
        <end position="340"/>
    </location>
</feature>
<keyword evidence="3 5" id="KW-1133">Transmembrane helix</keyword>